<sequence>MTKTFTPEQIDIINRIVFDHIDKMSEEVTNIIEKTEKDAHRELSDRGIEMADFYPANQPFLMMTLVQKLIDRVHGGNKDLAQKIITMEAKRLNVSVSVDADKSGVSGS</sequence>
<gene>
    <name evidence="1" type="ORF">HWQ14_18205</name>
</gene>
<evidence type="ECO:0000313" key="1">
    <source>
        <dbReference type="EMBL" id="QKZ99460.1"/>
    </source>
</evidence>
<accession>A0A7H8UHT7</accession>
<reference evidence="1 2" key="1">
    <citation type="submission" date="2020-06" db="EMBL/GenBank/DDBJ databases">
        <title>Long-read sequencing of DSM26481-BlokeschLab.</title>
        <authorList>
            <person name="Blokesch M."/>
        </authorList>
    </citation>
    <scope>NUCLEOTIDE SEQUENCE [LARGE SCALE GENOMIC DNA]</scope>
    <source>
        <strain evidence="1 2">DSM 26481</strain>
    </source>
</reference>
<name>A0A7H8UHT7_ENTCL</name>
<dbReference type="Proteomes" id="UP000509421">
    <property type="component" value="Chromosome"/>
</dbReference>
<proteinExistence type="predicted"/>
<protein>
    <submittedName>
        <fullName evidence="1">Nitroreductase</fullName>
    </submittedName>
</protein>
<dbReference type="EMBL" id="CP056117">
    <property type="protein sequence ID" value="QKZ99460.1"/>
    <property type="molecule type" value="Genomic_DNA"/>
</dbReference>
<dbReference type="RefSeq" id="WP_176610563.1">
    <property type="nucleotide sequence ID" value="NZ_CP056117.1"/>
</dbReference>
<evidence type="ECO:0000313" key="2">
    <source>
        <dbReference type="Proteomes" id="UP000509421"/>
    </source>
</evidence>
<dbReference type="AlphaFoldDB" id="A0A7H8UHT7"/>
<organism evidence="1 2">
    <name type="scientific">Enterobacter cloacae</name>
    <dbReference type="NCBI Taxonomy" id="550"/>
    <lineage>
        <taxon>Bacteria</taxon>
        <taxon>Pseudomonadati</taxon>
        <taxon>Pseudomonadota</taxon>
        <taxon>Gammaproteobacteria</taxon>
        <taxon>Enterobacterales</taxon>
        <taxon>Enterobacteriaceae</taxon>
        <taxon>Enterobacter</taxon>
        <taxon>Enterobacter cloacae complex</taxon>
    </lineage>
</organism>